<keyword evidence="4 7" id="KW-0032">Aminotransferase</keyword>
<dbReference type="Gene3D" id="3.90.1150.10">
    <property type="entry name" value="Aspartate Aminotransferase, domain 1"/>
    <property type="match status" value="1"/>
</dbReference>
<comment type="cofactor">
    <cofactor evidence="1 7">
        <name>pyridoxal 5'-phosphate</name>
        <dbReference type="ChEBI" id="CHEBI:597326"/>
    </cofactor>
</comment>
<dbReference type="PROSITE" id="PS00105">
    <property type="entry name" value="AA_TRANSFER_CLASS_1"/>
    <property type="match status" value="1"/>
</dbReference>
<evidence type="ECO:0000256" key="2">
    <source>
        <dbReference type="ARBA" id="ARBA00007441"/>
    </source>
</evidence>
<feature type="domain" description="Aminotransferase class I/classII large" evidence="8">
    <location>
        <begin position="27"/>
        <end position="392"/>
    </location>
</feature>
<dbReference type="RefSeq" id="WP_203168129.1">
    <property type="nucleotide sequence ID" value="NZ_JAEVLS010000003.1"/>
</dbReference>
<gene>
    <name evidence="9" type="ORF">JM946_15100</name>
</gene>
<dbReference type="InterPro" id="IPR015422">
    <property type="entry name" value="PyrdxlP-dep_Trfase_small"/>
</dbReference>
<evidence type="ECO:0000256" key="1">
    <source>
        <dbReference type="ARBA" id="ARBA00001933"/>
    </source>
</evidence>
<evidence type="ECO:0000256" key="7">
    <source>
        <dbReference type="RuleBase" id="RU000481"/>
    </source>
</evidence>
<dbReference type="PRINTS" id="PR00799">
    <property type="entry name" value="TRANSAMINASE"/>
</dbReference>
<comment type="caution">
    <text evidence="9">The sequence shown here is derived from an EMBL/GenBank/DDBJ whole genome shotgun (WGS) entry which is preliminary data.</text>
</comment>
<organism evidence="9 10">
    <name type="scientific">Steroidobacter gossypii</name>
    <dbReference type="NCBI Taxonomy" id="2805490"/>
    <lineage>
        <taxon>Bacteria</taxon>
        <taxon>Pseudomonadati</taxon>
        <taxon>Pseudomonadota</taxon>
        <taxon>Gammaproteobacteria</taxon>
        <taxon>Steroidobacterales</taxon>
        <taxon>Steroidobacteraceae</taxon>
        <taxon>Steroidobacter</taxon>
    </lineage>
</organism>
<dbReference type="NCBIfam" id="NF006719">
    <property type="entry name" value="PRK09257.1"/>
    <property type="match status" value="1"/>
</dbReference>
<comment type="subunit">
    <text evidence="3">Homodimer.</text>
</comment>
<dbReference type="InterPro" id="IPR015424">
    <property type="entry name" value="PyrdxlP-dep_Trfase"/>
</dbReference>
<dbReference type="InterPro" id="IPR004838">
    <property type="entry name" value="NHTrfase_class1_PyrdxlP-BS"/>
</dbReference>
<dbReference type="InterPro" id="IPR015421">
    <property type="entry name" value="PyrdxlP-dep_Trfase_major"/>
</dbReference>
<sequence>MFDSLQALPEDPILGLMAAFRADPASRKIDLGVGVYKDEHGKTPVLAAVRAAEQAVLADQQTKTYVGPGGNDQFNALMTELILGKQHTALTSRRVRGVQAPGGCGALRLGAELLIATGSRPTVHVSDPTWANHVPLLSGAGLKLESYPYFDARTGAVRFDAMLERLDALPAGDVVLLHGCCHNPTGADLSMEQWRKVADVLLQRRLIPYVDIAYQGLGEGIEQDAEGARLIAATVPEALVAVSCSKNFGLYRERVGLLMVLAENEAQANASASHLRKIARGIYSMPPDHGAAIVARILSEAKFNADWRNELDAMRNRMLKLRHTFAAALTKTCNAEVGTAIDRQRGMFSMLPLTPEAVDTLREKHHIYMTRDGRINIAGISLESIDYLAEAVGSVFRR</sequence>
<evidence type="ECO:0000256" key="5">
    <source>
        <dbReference type="ARBA" id="ARBA00022679"/>
    </source>
</evidence>
<dbReference type="PANTHER" id="PTHR11879:SF22">
    <property type="entry name" value="ASPARTATE AMINOTRANSFERASE, MITOCHONDRIAL"/>
    <property type="match status" value="1"/>
</dbReference>
<evidence type="ECO:0000259" key="8">
    <source>
        <dbReference type="Pfam" id="PF00155"/>
    </source>
</evidence>
<keyword evidence="10" id="KW-1185">Reference proteome</keyword>
<dbReference type="InterPro" id="IPR000796">
    <property type="entry name" value="Asp_trans"/>
</dbReference>
<dbReference type="InterPro" id="IPR004839">
    <property type="entry name" value="Aminotransferase_I/II_large"/>
</dbReference>
<dbReference type="SUPFAM" id="SSF53383">
    <property type="entry name" value="PLP-dependent transferases"/>
    <property type="match status" value="1"/>
</dbReference>
<dbReference type="EMBL" id="JAEVLS010000003">
    <property type="protein sequence ID" value="MBM0106059.1"/>
    <property type="molecule type" value="Genomic_DNA"/>
</dbReference>
<evidence type="ECO:0000313" key="10">
    <source>
        <dbReference type="Proteomes" id="UP000661077"/>
    </source>
</evidence>
<comment type="similarity">
    <text evidence="2 7">Belongs to the class-I pyridoxal-phosphate-dependent aminotransferase family.</text>
</comment>
<dbReference type="Gene3D" id="3.40.640.10">
    <property type="entry name" value="Type I PLP-dependent aspartate aminotransferase-like (Major domain)"/>
    <property type="match status" value="1"/>
</dbReference>
<reference evidence="9 10" key="1">
    <citation type="journal article" date="2021" name="Int. J. Syst. Evol. Microbiol.">
        <title>Steroidobacter gossypii sp. nov., isolated from soil of cotton cropping field.</title>
        <authorList>
            <person name="Huang R."/>
            <person name="Yang S."/>
            <person name="Zhen C."/>
            <person name="Liu W."/>
        </authorList>
    </citation>
    <scope>NUCLEOTIDE SEQUENCE [LARGE SCALE GENOMIC DNA]</scope>
    <source>
        <strain evidence="9 10">S1-65</strain>
    </source>
</reference>
<dbReference type="PANTHER" id="PTHR11879">
    <property type="entry name" value="ASPARTATE AMINOTRANSFERASE"/>
    <property type="match status" value="1"/>
</dbReference>
<proteinExistence type="inferred from homology"/>
<accession>A0ABS1WYJ9</accession>
<dbReference type="GO" id="GO:0008483">
    <property type="term" value="F:transaminase activity"/>
    <property type="evidence" value="ECO:0007669"/>
    <property type="project" value="UniProtKB-KW"/>
</dbReference>
<dbReference type="Pfam" id="PF00155">
    <property type="entry name" value="Aminotran_1_2"/>
    <property type="match status" value="1"/>
</dbReference>
<dbReference type="Proteomes" id="UP000661077">
    <property type="component" value="Unassembled WGS sequence"/>
</dbReference>
<dbReference type="EC" id="2.6.1.-" evidence="7"/>
<keyword evidence="5 7" id="KW-0808">Transferase</keyword>
<name>A0ABS1WYJ9_9GAMM</name>
<evidence type="ECO:0000313" key="9">
    <source>
        <dbReference type="EMBL" id="MBM0106059.1"/>
    </source>
</evidence>
<evidence type="ECO:0000256" key="3">
    <source>
        <dbReference type="ARBA" id="ARBA00011738"/>
    </source>
</evidence>
<evidence type="ECO:0000256" key="6">
    <source>
        <dbReference type="ARBA" id="ARBA00022898"/>
    </source>
</evidence>
<evidence type="ECO:0000256" key="4">
    <source>
        <dbReference type="ARBA" id="ARBA00022576"/>
    </source>
</evidence>
<keyword evidence="6" id="KW-0663">Pyridoxal phosphate</keyword>
<protein>
    <recommendedName>
        <fullName evidence="7">Aminotransferase</fullName>
        <ecNumber evidence="7">2.6.1.-</ecNumber>
    </recommendedName>
</protein>
<dbReference type="CDD" id="cd00609">
    <property type="entry name" value="AAT_like"/>
    <property type="match status" value="1"/>
</dbReference>